<dbReference type="NCBIfam" id="TIGR01903">
    <property type="entry name" value="cas5_csm4"/>
    <property type="match status" value="1"/>
</dbReference>
<protein>
    <recommendedName>
        <fullName evidence="2">CRISPR system Cms protein Csm4</fullName>
    </recommendedName>
</protein>
<dbReference type="Pfam" id="PF17953">
    <property type="entry name" value="Csm4_C"/>
    <property type="match status" value="1"/>
</dbReference>
<dbReference type="InterPro" id="IPR040932">
    <property type="entry name" value="Csm4_C"/>
</dbReference>
<gene>
    <name evidence="7" type="ORF">A45J_2055</name>
</gene>
<evidence type="ECO:0000256" key="3">
    <source>
        <dbReference type="ARBA" id="ARBA00022884"/>
    </source>
</evidence>
<dbReference type="InterPro" id="IPR005510">
    <property type="entry name" value="Csm4"/>
</dbReference>
<feature type="domain" description="CRISPR type III-associated protein" evidence="5">
    <location>
        <begin position="7"/>
        <end position="212"/>
    </location>
</feature>
<organism evidence="7">
    <name type="scientific">hot springs metagenome</name>
    <dbReference type="NCBI Taxonomy" id="433727"/>
    <lineage>
        <taxon>unclassified sequences</taxon>
        <taxon>metagenomes</taxon>
        <taxon>ecological metagenomes</taxon>
    </lineage>
</organism>
<dbReference type="Pfam" id="PF03787">
    <property type="entry name" value="RAMPs"/>
    <property type="match status" value="1"/>
</dbReference>
<dbReference type="EMBL" id="BLAB01000001">
    <property type="protein sequence ID" value="GER94294.1"/>
    <property type="molecule type" value="Genomic_DNA"/>
</dbReference>
<dbReference type="GO" id="GO:0051607">
    <property type="term" value="P:defense response to virus"/>
    <property type="evidence" value="ECO:0007669"/>
    <property type="project" value="UniProtKB-KW"/>
</dbReference>
<evidence type="ECO:0000256" key="2">
    <source>
        <dbReference type="ARBA" id="ARBA00016109"/>
    </source>
</evidence>
<reference evidence="7" key="1">
    <citation type="submission" date="2019-10" db="EMBL/GenBank/DDBJ databases">
        <title>Metagenomic sequencing of thiosulfate-disproportionating enrichment culture.</title>
        <authorList>
            <person name="Umezawa K."/>
            <person name="Kojima H."/>
            <person name="Fukui M."/>
        </authorList>
    </citation>
    <scope>NUCLEOTIDE SEQUENCE</scope>
    <source>
        <strain evidence="7">45J</strain>
    </source>
</reference>
<comment type="similarity">
    <text evidence="1">Belongs to the CRISPR-associated Csm4 family.</text>
</comment>
<dbReference type="GO" id="GO:0003723">
    <property type="term" value="F:RNA binding"/>
    <property type="evidence" value="ECO:0007669"/>
    <property type="project" value="UniProtKB-KW"/>
</dbReference>
<keyword evidence="4" id="KW-0051">Antiviral defense</keyword>
<evidence type="ECO:0000256" key="4">
    <source>
        <dbReference type="ARBA" id="ARBA00023118"/>
    </source>
</evidence>
<sequence length="327" mass="37766">MEVYLFKLRFRGPVHFGDTGIDLENVQETVSSDTLFSALMNTISIYYERNEAEELIEKFINNPPFIFTSLFVYHKGSYFLPKPMDDTFISEEVKRLKGKELKKLKWLEISDFLNWHSQSNLTDKDISNMQQKQSLYTDAFVREIRPRVVLDRITQQSSIYHCGYIYFKKNAGLYGLVAFSDKGFIEKFKNILYLLGQTGIGGERTYGCGTFKIESFEPVDSTFNMILHTNTDKYTILSLYHPAQDERQNLRNNLLSYDIIRKKGWITTGRKALTLKRKSVGFITEGSVSKGPLKGCLVDITPDNPPPDTLSHRVYRYGYAFTAPLPR</sequence>
<name>A0A5J4KYD6_9ZZZZ</name>
<dbReference type="InterPro" id="IPR005537">
    <property type="entry name" value="RAMP_III_fam"/>
</dbReference>
<evidence type="ECO:0000259" key="6">
    <source>
        <dbReference type="Pfam" id="PF17953"/>
    </source>
</evidence>
<evidence type="ECO:0000256" key="1">
    <source>
        <dbReference type="ARBA" id="ARBA00005772"/>
    </source>
</evidence>
<keyword evidence="3" id="KW-0694">RNA-binding</keyword>
<dbReference type="AlphaFoldDB" id="A0A5J4KYD6"/>
<comment type="caution">
    <text evidence="7">The sequence shown here is derived from an EMBL/GenBank/DDBJ whole genome shotgun (WGS) entry which is preliminary data.</text>
</comment>
<evidence type="ECO:0000313" key="7">
    <source>
        <dbReference type="EMBL" id="GER94294.1"/>
    </source>
</evidence>
<accession>A0A5J4KYD6</accession>
<evidence type="ECO:0000259" key="5">
    <source>
        <dbReference type="Pfam" id="PF03787"/>
    </source>
</evidence>
<proteinExistence type="inferred from homology"/>
<feature type="domain" description="Csm4 C-terminal" evidence="6">
    <location>
        <begin position="230"/>
        <end position="325"/>
    </location>
</feature>